<evidence type="ECO:0000256" key="8">
    <source>
        <dbReference type="ARBA" id="ARBA00022679"/>
    </source>
</evidence>
<dbReference type="FunFam" id="2.40.30.20:FF:000004">
    <property type="entry name" value="Riboflavin synthase, alpha subunit"/>
    <property type="match status" value="1"/>
</dbReference>
<dbReference type="STRING" id="134849.SAMN05443668_11145"/>
<feature type="repeat" description="Lumazine-binding" evidence="11">
    <location>
        <begin position="97"/>
        <end position="193"/>
    </location>
</feature>
<accession>A0A1M7RFN4</accession>
<dbReference type="Pfam" id="PF00677">
    <property type="entry name" value="Lum_binding"/>
    <property type="match status" value="2"/>
</dbReference>
<evidence type="ECO:0000256" key="4">
    <source>
        <dbReference type="ARBA" id="ARBA00011233"/>
    </source>
</evidence>
<reference evidence="13 14" key="1">
    <citation type="submission" date="2016-11" db="EMBL/GenBank/DDBJ databases">
        <authorList>
            <person name="Jaros S."/>
            <person name="Januszkiewicz K."/>
            <person name="Wedrychowicz H."/>
        </authorList>
    </citation>
    <scope>NUCLEOTIDE SEQUENCE [LARGE SCALE GENOMIC DNA]</scope>
    <source>
        <strain evidence="13 14">DSM 46144</strain>
    </source>
</reference>
<evidence type="ECO:0000256" key="11">
    <source>
        <dbReference type="PROSITE-ProRule" id="PRU00524"/>
    </source>
</evidence>
<proteinExistence type="predicted"/>
<dbReference type="FunFam" id="2.40.30.20:FF:000003">
    <property type="entry name" value="Riboflavin synthase, alpha subunit"/>
    <property type="match status" value="1"/>
</dbReference>
<evidence type="ECO:0000313" key="14">
    <source>
        <dbReference type="Proteomes" id="UP000184440"/>
    </source>
</evidence>
<dbReference type="GO" id="GO:0009231">
    <property type="term" value="P:riboflavin biosynthetic process"/>
    <property type="evidence" value="ECO:0007669"/>
    <property type="project" value="UniProtKB-KW"/>
</dbReference>
<evidence type="ECO:0000256" key="6">
    <source>
        <dbReference type="ARBA" id="ARBA00013950"/>
    </source>
</evidence>
<feature type="domain" description="Lumazine-binding" evidence="12">
    <location>
        <begin position="1"/>
        <end position="96"/>
    </location>
</feature>
<dbReference type="EMBL" id="FRCS01000011">
    <property type="protein sequence ID" value="SHN44981.1"/>
    <property type="molecule type" value="Genomic_DNA"/>
</dbReference>
<evidence type="ECO:0000256" key="3">
    <source>
        <dbReference type="ARBA" id="ARBA00004887"/>
    </source>
</evidence>
<feature type="repeat" description="Lumazine-binding" evidence="11">
    <location>
        <begin position="1"/>
        <end position="96"/>
    </location>
</feature>
<evidence type="ECO:0000256" key="5">
    <source>
        <dbReference type="ARBA" id="ARBA00012827"/>
    </source>
</evidence>
<evidence type="ECO:0000256" key="10">
    <source>
        <dbReference type="NCBIfam" id="TIGR00187"/>
    </source>
</evidence>
<dbReference type="InterPro" id="IPR001783">
    <property type="entry name" value="Lumazine-bd"/>
</dbReference>
<dbReference type="CDD" id="cd00402">
    <property type="entry name" value="Riboflavin_synthase_like"/>
    <property type="match status" value="1"/>
</dbReference>
<dbReference type="EC" id="2.5.1.9" evidence="5 10"/>
<dbReference type="OrthoDB" id="9788537at2"/>
<name>A0A1M7RFN4_9ACTN</name>
<evidence type="ECO:0000256" key="2">
    <source>
        <dbReference type="ARBA" id="ARBA00002803"/>
    </source>
</evidence>
<keyword evidence="14" id="KW-1185">Reference proteome</keyword>
<gene>
    <name evidence="13" type="ORF">SAMN05443668_11145</name>
</gene>
<dbReference type="AlphaFoldDB" id="A0A1M7RFN4"/>
<comment type="catalytic activity">
    <reaction evidence="1">
        <text>2 6,7-dimethyl-8-(1-D-ribityl)lumazine + H(+) = 5-amino-6-(D-ribitylamino)uracil + riboflavin</text>
        <dbReference type="Rhea" id="RHEA:20772"/>
        <dbReference type="ChEBI" id="CHEBI:15378"/>
        <dbReference type="ChEBI" id="CHEBI:15934"/>
        <dbReference type="ChEBI" id="CHEBI:57986"/>
        <dbReference type="ChEBI" id="CHEBI:58201"/>
        <dbReference type="EC" id="2.5.1.9"/>
    </reaction>
</comment>
<evidence type="ECO:0000256" key="7">
    <source>
        <dbReference type="ARBA" id="ARBA00022619"/>
    </source>
</evidence>
<evidence type="ECO:0000256" key="9">
    <source>
        <dbReference type="ARBA" id="ARBA00022737"/>
    </source>
</evidence>
<sequence>MFTGIVEELGTLAGIDHLDRAARLTLKGPRVAADAAHGDSIAVNGVCLTVVDATADGFTADVMAETLDRSTLGGVAPGDRVNLERAATLSTRLGGHLVQGHVDGVGTVLERRPDTHWEIVRISLPADLARYVVEKGSITVDGVSLTVSAVTDDHFEVSLIPTTLALTTLGTRGVGAPVNLEVDVIAKYVEKLVHTREERA</sequence>
<organism evidence="13 14">
    <name type="scientific">Cryptosporangium aurantiacum</name>
    <dbReference type="NCBI Taxonomy" id="134849"/>
    <lineage>
        <taxon>Bacteria</taxon>
        <taxon>Bacillati</taxon>
        <taxon>Actinomycetota</taxon>
        <taxon>Actinomycetes</taxon>
        <taxon>Cryptosporangiales</taxon>
        <taxon>Cryptosporangiaceae</taxon>
        <taxon>Cryptosporangium</taxon>
    </lineage>
</organism>
<comment type="subunit">
    <text evidence="4">Homotrimer.</text>
</comment>
<dbReference type="PROSITE" id="PS51177">
    <property type="entry name" value="LUMAZINE_BIND"/>
    <property type="match status" value="2"/>
</dbReference>
<evidence type="ECO:0000256" key="1">
    <source>
        <dbReference type="ARBA" id="ARBA00000968"/>
    </source>
</evidence>
<evidence type="ECO:0000259" key="12">
    <source>
        <dbReference type="PROSITE" id="PS51177"/>
    </source>
</evidence>
<dbReference type="InterPro" id="IPR023366">
    <property type="entry name" value="ATP_synth_asu-like_sf"/>
</dbReference>
<comment type="function">
    <text evidence="2">Catalyzes the dismutation of two molecules of 6,7-dimethyl-8-ribityllumazine, resulting in the formation of riboflavin and 5-amino-6-(D-ribitylamino)uracil.</text>
</comment>
<dbReference type="InterPro" id="IPR026017">
    <property type="entry name" value="Lumazine-bd_dom"/>
</dbReference>
<keyword evidence="9" id="KW-0677">Repeat</keyword>
<keyword evidence="8" id="KW-0808">Transferase</keyword>
<dbReference type="NCBIfam" id="NF009566">
    <property type="entry name" value="PRK13020.1"/>
    <property type="match status" value="1"/>
</dbReference>
<protein>
    <recommendedName>
        <fullName evidence="6 10">Riboflavin synthase</fullName>
        <ecNumber evidence="5 10">2.5.1.9</ecNumber>
    </recommendedName>
</protein>
<dbReference type="Gene3D" id="2.40.30.20">
    <property type="match status" value="2"/>
</dbReference>
<dbReference type="InterPro" id="IPR017938">
    <property type="entry name" value="Riboflavin_synthase-like_b-brl"/>
</dbReference>
<comment type="pathway">
    <text evidence="3">Cofactor biosynthesis; riboflavin biosynthesis; riboflavin from 2-hydroxy-3-oxobutyl phosphate and 5-amino-6-(D-ribitylamino)uracil: step 2/2.</text>
</comment>
<dbReference type="RefSeq" id="WP_073261674.1">
    <property type="nucleotide sequence ID" value="NZ_FRCS01000011.1"/>
</dbReference>
<dbReference type="PANTHER" id="PTHR21098">
    <property type="entry name" value="RIBOFLAVIN SYNTHASE ALPHA CHAIN"/>
    <property type="match status" value="1"/>
</dbReference>
<evidence type="ECO:0000313" key="13">
    <source>
        <dbReference type="EMBL" id="SHN44981.1"/>
    </source>
</evidence>
<dbReference type="PIRSF" id="PIRSF000498">
    <property type="entry name" value="Riboflavin_syn_A"/>
    <property type="match status" value="1"/>
</dbReference>
<dbReference type="NCBIfam" id="TIGR00187">
    <property type="entry name" value="ribE"/>
    <property type="match status" value="1"/>
</dbReference>
<dbReference type="Proteomes" id="UP000184440">
    <property type="component" value="Unassembled WGS sequence"/>
</dbReference>
<dbReference type="SUPFAM" id="SSF63380">
    <property type="entry name" value="Riboflavin synthase domain-like"/>
    <property type="match status" value="2"/>
</dbReference>
<keyword evidence="7" id="KW-0686">Riboflavin biosynthesis</keyword>
<dbReference type="NCBIfam" id="NF006767">
    <property type="entry name" value="PRK09289.1"/>
    <property type="match status" value="1"/>
</dbReference>
<feature type="domain" description="Lumazine-binding" evidence="12">
    <location>
        <begin position="97"/>
        <end position="193"/>
    </location>
</feature>
<dbReference type="PANTHER" id="PTHR21098:SF12">
    <property type="entry name" value="RIBOFLAVIN SYNTHASE"/>
    <property type="match status" value="1"/>
</dbReference>
<dbReference type="GO" id="GO:0004746">
    <property type="term" value="F:riboflavin synthase activity"/>
    <property type="evidence" value="ECO:0007669"/>
    <property type="project" value="UniProtKB-UniRule"/>
</dbReference>